<evidence type="ECO:0000313" key="1">
    <source>
        <dbReference type="EMBL" id="MBC5732651.1"/>
    </source>
</evidence>
<evidence type="ECO:0000313" key="2">
    <source>
        <dbReference type="Proteomes" id="UP000661435"/>
    </source>
</evidence>
<dbReference type="Pfam" id="PF11392">
    <property type="entry name" value="AllH"/>
    <property type="match status" value="1"/>
</dbReference>
<dbReference type="Proteomes" id="UP000661435">
    <property type="component" value="Unassembled WGS sequence"/>
</dbReference>
<sequence length="285" mass="29704">MTTVQAERICAALRTALEGQCFPARLHSRFREAANLDTPLGLVTLLSPRKCLQPYAVRLEEEMDYTVLEPGVLSLGSRGIAVDGAVAVSFGASRAVDLHLTPGPAPGAEGARMVRQFLAAAPEEGLARLALGRSDGLYAGLLAPRLETLRRAVRAGETETAARAARRMAGCGPGLTPSSDDLICGYLALLPSGGAWAGMAEAIAAAAARGTNDISAALLLRAGEGHFSEDALGLIGCLRRGGERRALHTWLLRVASFGSSSGYDFLTGVYFGVLDACAIGGIRID</sequence>
<proteinExistence type="predicted"/>
<comment type="caution">
    <text evidence="1">The sequence shown here is derived from an EMBL/GenBank/DDBJ whole genome shotgun (WGS) entry which is preliminary data.</text>
</comment>
<accession>A0A8J6M7S7</accession>
<name>A0A8J6M7S7_9FIRM</name>
<dbReference type="RefSeq" id="WP_186906540.1">
    <property type="nucleotide sequence ID" value="NZ_JACOPP010000002.1"/>
</dbReference>
<reference evidence="1" key="1">
    <citation type="submission" date="2020-08" db="EMBL/GenBank/DDBJ databases">
        <title>Genome public.</title>
        <authorList>
            <person name="Liu C."/>
            <person name="Sun Q."/>
        </authorList>
    </citation>
    <scope>NUCLEOTIDE SEQUENCE</scope>
    <source>
        <strain evidence="1">NSJ-51</strain>
    </source>
</reference>
<dbReference type="InterPro" id="IPR021530">
    <property type="entry name" value="AllH-like"/>
</dbReference>
<gene>
    <name evidence="1" type="ORF">H8S57_02770</name>
</gene>
<dbReference type="AlphaFoldDB" id="A0A8J6M7S7"/>
<dbReference type="EMBL" id="JACOPP010000002">
    <property type="protein sequence ID" value="MBC5732651.1"/>
    <property type="molecule type" value="Genomic_DNA"/>
</dbReference>
<protein>
    <submittedName>
        <fullName evidence="1">DUF2877 domain-containing protein</fullName>
    </submittedName>
</protein>
<keyword evidence="2" id="KW-1185">Reference proteome</keyword>
<organism evidence="1 2">
    <name type="scientific">Lawsonibacter hominis</name>
    <dbReference type="NCBI Taxonomy" id="2763053"/>
    <lineage>
        <taxon>Bacteria</taxon>
        <taxon>Bacillati</taxon>
        <taxon>Bacillota</taxon>
        <taxon>Clostridia</taxon>
        <taxon>Eubacteriales</taxon>
        <taxon>Oscillospiraceae</taxon>
        <taxon>Lawsonibacter</taxon>
    </lineage>
</organism>